<organism evidence="2 3">
    <name type="scientific">Intoshia linei</name>
    <dbReference type="NCBI Taxonomy" id="1819745"/>
    <lineage>
        <taxon>Eukaryota</taxon>
        <taxon>Metazoa</taxon>
        <taxon>Spiralia</taxon>
        <taxon>Lophotrochozoa</taxon>
        <taxon>Mesozoa</taxon>
        <taxon>Orthonectida</taxon>
        <taxon>Rhopaluridae</taxon>
        <taxon>Intoshia</taxon>
    </lineage>
</organism>
<evidence type="ECO:0000313" key="2">
    <source>
        <dbReference type="EMBL" id="OAF66829.1"/>
    </source>
</evidence>
<feature type="chain" id="PRO_5008056750" evidence="1">
    <location>
        <begin position="18"/>
        <end position="234"/>
    </location>
</feature>
<dbReference type="EMBL" id="LWCA01000818">
    <property type="protein sequence ID" value="OAF66829.1"/>
    <property type="molecule type" value="Genomic_DNA"/>
</dbReference>
<proteinExistence type="predicted"/>
<name>A0A177AXV8_9BILA</name>
<protein>
    <submittedName>
        <fullName evidence="2">Uncharacterized protein</fullName>
    </submittedName>
</protein>
<keyword evidence="1" id="KW-0732">Signal</keyword>
<accession>A0A177AXV8</accession>
<sequence length="234" mass="26866">MLFKILLIFASIGIAYNLVVKKNNVTPTLVNAKLLVEKYKDVSIKVNDIDVGKFKKILVNNIQLLVVEAKRVGFEFLENIQTLEWNDFKNSPETIMFNLIRFSSEVKLEFIRGLATITSDLVKVFVQNLDVTGIIKKVIYRIEPAKLIKMILDVKSEHINKLITDLEIDAKRYKLHILANKLATALVEHVDTTQLVKIILSDINLKEIVRHKLKTTDVNDIVQRIIHNVNLKKL</sequence>
<dbReference type="AlphaFoldDB" id="A0A177AXV8"/>
<dbReference type="Proteomes" id="UP000078046">
    <property type="component" value="Unassembled WGS sequence"/>
</dbReference>
<evidence type="ECO:0000256" key="1">
    <source>
        <dbReference type="SAM" id="SignalP"/>
    </source>
</evidence>
<comment type="caution">
    <text evidence="2">The sequence shown here is derived from an EMBL/GenBank/DDBJ whole genome shotgun (WGS) entry which is preliminary data.</text>
</comment>
<keyword evidence="3" id="KW-1185">Reference proteome</keyword>
<gene>
    <name evidence="2" type="ORF">A3Q56_05460</name>
</gene>
<evidence type="ECO:0000313" key="3">
    <source>
        <dbReference type="Proteomes" id="UP000078046"/>
    </source>
</evidence>
<reference evidence="2 3" key="1">
    <citation type="submission" date="2016-04" db="EMBL/GenBank/DDBJ databases">
        <title>The genome of Intoshia linei affirms orthonectids as highly simplified spiralians.</title>
        <authorList>
            <person name="Mikhailov K.V."/>
            <person name="Slusarev G.S."/>
            <person name="Nikitin M.A."/>
            <person name="Logacheva M.D."/>
            <person name="Penin A."/>
            <person name="Aleoshin V."/>
            <person name="Panchin Y.V."/>
        </authorList>
    </citation>
    <scope>NUCLEOTIDE SEQUENCE [LARGE SCALE GENOMIC DNA]</scope>
    <source>
        <strain evidence="2">Intl2013</strain>
        <tissue evidence="2">Whole animal</tissue>
    </source>
</reference>
<feature type="signal peptide" evidence="1">
    <location>
        <begin position="1"/>
        <end position="17"/>
    </location>
</feature>